<evidence type="ECO:0000313" key="2">
    <source>
        <dbReference type="EMBL" id="GGY14848.1"/>
    </source>
</evidence>
<dbReference type="InterPro" id="IPR036426">
    <property type="entry name" value="Bulb-type_lectin_dom_sf"/>
</dbReference>
<accession>A0ABQ2ZGK5</accession>
<dbReference type="EMBL" id="BMUU01000001">
    <property type="protein sequence ID" value="GGY14848.1"/>
    <property type="molecule type" value="Genomic_DNA"/>
</dbReference>
<dbReference type="GeneID" id="96288333"/>
<feature type="chain" id="PRO_5045518168" description="Bulb-type lectin domain-containing protein" evidence="1">
    <location>
        <begin position="24"/>
        <end position="147"/>
    </location>
</feature>
<keyword evidence="3" id="KW-1185">Reference proteome</keyword>
<proteinExistence type="predicted"/>
<dbReference type="RefSeq" id="WP_229892047.1">
    <property type="nucleotide sequence ID" value="NZ_BMUU01000001.1"/>
</dbReference>
<feature type="signal peptide" evidence="1">
    <location>
        <begin position="1"/>
        <end position="23"/>
    </location>
</feature>
<name>A0ABQ2ZGK5_9ACTN</name>
<comment type="caution">
    <text evidence="2">The sequence shown here is derived from an EMBL/GenBank/DDBJ whole genome shotgun (WGS) entry which is preliminary data.</text>
</comment>
<evidence type="ECO:0008006" key="4">
    <source>
        <dbReference type="Google" id="ProtNLM"/>
    </source>
</evidence>
<dbReference type="Gene3D" id="2.90.10.30">
    <property type="match status" value="1"/>
</dbReference>
<keyword evidence="1" id="KW-0732">Signal</keyword>
<organism evidence="2 3">
    <name type="scientific">Streptomyces xanthochromogenes</name>
    <dbReference type="NCBI Taxonomy" id="67384"/>
    <lineage>
        <taxon>Bacteria</taxon>
        <taxon>Bacillati</taxon>
        <taxon>Actinomycetota</taxon>
        <taxon>Actinomycetes</taxon>
        <taxon>Kitasatosporales</taxon>
        <taxon>Streptomycetaceae</taxon>
        <taxon>Streptomyces</taxon>
    </lineage>
</organism>
<evidence type="ECO:0000256" key="1">
    <source>
        <dbReference type="SAM" id="SignalP"/>
    </source>
</evidence>
<reference evidence="3" key="1">
    <citation type="journal article" date="2019" name="Int. J. Syst. Evol. Microbiol.">
        <title>The Global Catalogue of Microorganisms (GCM) 10K type strain sequencing project: providing services to taxonomists for standard genome sequencing and annotation.</title>
        <authorList>
            <consortium name="The Broad Institute Genomics Platform"/>
            <consortium name="The Broad Institute Genome Sequencing Center for Infectious Disease"/>
            <person name="Wu L."/>
            <person name="Ma J."/>
        </authorList>
    </citation>
    <scope>NUCLEOTIDE SEQUENCE [LARGE SCALE GENOMIC DNA]</scope>
    <source>
        <strain evidence="3">JCM 4594</strain>
    </source>
</reference>
<sequence>MTRIARALSLTLATSTLTTVAFATTTATAPGAMAAGITCVGSSFSATLNINMAICHSGYTVTMQDNGDLVLRRSNGSACWASGTRAPDASATYNMTVAGPPYIQINSVSRGKIGRVMGAHNYAHMGTSASVNNKGEFWVGYKKVGWC</sequence>
<dbReference type="Proteomes" id="UP000600946">
    <property type="component" value="Unassembled WGS sequence"/>
</dbReference>
<protein>
    <recommendedName>
        <fullName evidence="4">Bulb-type lectin domain-containing protein</fullName>
    </recommendedName>
</protein>
<evidence type="ECO:0000313" key="3">
    <source>
        <dbReference type="Proteomes" id="UP000600946"/>
    </source>
</evidence>
<dbReference type="SUPFAM" id="SSF51110">
    <property type="entry name" value="alpha-D-mannose-specific plant lectins"/>
    <property type="match status" value="1"/>
</dbReference>
<gene>
    <name evidence="2" type="ORF">GCM10010326_02960</name>
</gene>